<name>D8PIM3_9BACT</name>
<accession>D8PIM3</accession>
<reference evidence="1 2" key="1">
    <citation type="journal article" date="2010" name="Proc. Natl. Acad. Sci. U.S.A.">
        <title>A Nitrospira metagenome illuminates the physiology and evolution of globally important nitrite-oxidizing bacteria.</title>
        <authorList>
            <person name="Lucker S."/>
            <person name="Wagner M."/>
            <person name="Maixner F."/>
            <person name="Pelletier E."/>
            <person name="Koch H."/>
            <person name="Vacherie B."/>
            <person name="Rattei T."/>
            <person name="Sinninghe Damste J."/>
            <person name="Spieck E."/>
            <person name="Le Paslier D."/>
            <person name="Daims H."/>
        </authorList>
    </citation>
    <scope>NUCLEOTIDE SEQUENCE [LARGE SCALE GENOMIC DNA]</scope>
</reference>
<dbReference type="STRING" id="330214.NIDE3424"/>
<protein>
    <submittedName>
        <fullName evidence="1">Uncharacterized protein</fullName>
    </submittedName>
</protein>
<gene>
    <name evidence="1" type="ORF">NIDE3424</name>
</gene>
<dbReference type="KEGG" id="nde:NIDE3424"/>
<dbReference type="EMBL" id="FP929003">
    <property type="protein sequence ID" value="CBK43110.1"/>
    <property type="molecule type" value="Genomic_DNA"/>
</dbReference>
<evidence type="ECO:0000313" key="1">
    <source>
        <dbReference type="EMBL" id="CBK43110.1"/>
    </source>
</evidence>
<evidence type="ECO:0000313" key="2">
    <source>
        <dbReference type="Proteomes" id="UP000001660"/>
    </source>
</evidence>
<dbReference type="Proteomes" id="UP000001660">
    <property type="component" value="Chromosome"/>
</dbReference>
<dbReference type="HOGENOM" id="CLU_2714901_0_0_0"/>
<keyword evidence="2" id="KW-1185">Reference proteome</keyword>
<proteinExistence type="predicted"/>
<organism evidence="1 2">
    <name type="scientific">Nitrospira defluvii</name>
    <dbReference type="NCBI Taxonomy" id="330214"/>
    <lineage>
        <taxon>Bacteria</taxon>
        <taxon>Pseudomonadati</taxon>
        <taxon>Nitrospirota</taxon>
        <taxon>Nitrospiria</taxon>
        <taxon>Nitrospirales</taxon>
        <taxon>Nitrospiraceae</taxon>
        <taxon>Nitrospira</taxon>
    </lineage>
</organism>
<dbReference type="AlphaFoldDB" id="D8PIM3"/>
<sequence length="72" mass="8563">MSDCRQFSIHPLGGLTIRHAIDYQPQQQVSILARFSLTLITRGVFRYTLLWPKRFYRGSHHPCWRTWPTFTA</sequence>